<evidence type="ECO:0000259" key="6">
    <source>
        <dbReference type="Pfam" id="PF01694"/>
    </source>
</evidence>
<sequence length="193" mass="21810">MIDLPLQKQYLAPPLILISLCSLLMLINANPWLEFDRSVVQQQWWRVFTGQFMHSNWTHLALNALGVIFIWLLHGEHRSVKEYIAHILFLALWTGIGIWLMCPDIIIYTGLSGLLHGVIVWGALKDIQVGMRSGVLLFIGIWVKLVWEQIQGPSVEVGELINSQVAIEAHLIGAIGGLALSFTLLFKRHKNIT</sequence>
<feature type="transmembrane region" description="Helical" evidence="5">
    <location>
        <begin position="12"/>
        <end position="33"/>
    </location>
</feature>
<reference evidence="7 8" key="1">
    <citation type="submission" date="2022-07" db="EMBL/GenBank/DDBJ databases">
        <authorList>
            <person name="Criscuolo A."/>
        </authorList>
    </citation>
    <scope>NUCLEOTIDE SEQUENCE [LARGE SCALE GENOMIC DNA]</scope>
    <source>
        <strain evidence="8">CIP 111951</strain>
    </source>
</reference>
<dbReference type="PANTHER" id="PTHR43066">
    <property type="entry name" value="RHOMBOID-RELATED PROTEIN"/>
    <property type="match status" value="1"/>
</dbReference>
<evidence type="ECO:0000256" key="5">
    <source>
        <dbReference type="SAM" id="Phobius"/>
    </source>
</evidence>
<dbReference type="InterPro" id="IPR035952">
    <property type="entry name" value="Rhomboid-like_sf"/>
</dbReference>
<evidence type="ECO:0000313" key="7">
    <source>
        <dbReference type="EMBL" id="CAH9062083.1"/>
    </source>
</evidence>
<dbReference type="RefSeq" id="WP_261593878.1">
    <property type="nucleotide sequence ID" value="NZ_CAMAPD010000012.1"/>
</dbReference>
<dbReference type="Proteomes" id="UP001152485">
    <property type="component" value="Unassembled WGS sequence"/>
</dbReference>
<dbReference type="Gene3D" id="1.20.1540.10">
    <property type="entry name" value="Rhomboid-like"/>
    <property type="match status" value="1"/>
</dbReference>
<accession>A0ABM9GLI1</accession>
<dbReference type="Pfam" id="PF01694">
    <property type="entry name" value="Rhomboid"/>
    <property type="match status" value="1"/>
</dbReference>
<organism evidence="7 8">
    <name type="scientific">Pseudoalteromonas holothuriae</name>
    <dbReference type="NCBI Taxonomy" id="2963714"/>
    <lineage>
        <taxon>Bacteria</taxon>
        <taxon>Pseudomonadati</taxon>
        <taxon>Pseudomonadota</taxon>
        <taxon>Gammaproteobacteria</taxon>
        <taxon>Alteromonadales</taxon>
        <taxon>Pseudoalteromonadaceae</taxon>
        <taxon>Pseudoalteromonas</taxon>
    </lineage>
</organism>
<dbReference type="EMBL" id="CAMAPD010000012">
    <property type="protein sequence ID" value="CAH9062083.1"/>
    <property type="molecule type" value="Genomic_DNA"/>
</dbReference>
<protein>
    <recommendedName>
        <fullName evidence="6">Peptidase S54 rhomboid domain-containing protein</fullName>
    </recommendedName>
</protein>
<dbReference type="SUPFAM" id="SSF144091">
    <property type="entry name" value="Rhomboid-like"/>
    <property type="match status" value="1"/>
</dbReference>
<feature type="transmembrane region" description="Helical" evidence="5">
    <location>
        <begin position="167"/>
        <end position="186"/>
    </location>
</feature>
<evidence type="ECO:0000313" key="8">
    <source>
        <dbReference type="Proteomes" id="UP001152485"/>
    </source>
</evidence>
<gene>
    <name evidence="7" type="ORF">PSECIP111951_02620</name>
</gene>
<keyword evidence="3 5" id="KW-1133">Transmembrane helix</keyword>
<dbReference type="NCBIfam" id="TIGR03902">
    <property type="entry name" value="rhom_GG_sort"/>
    <property type="match status" value="1"/>
</dbReference>
<comment type="caution">
    <text evidence="7">The sequence shown here is derived from an EMBL/GenBank/DDBJ whole genome shotgun (WGS) entry which is preliminary data.</text>
</comment>
<name>A0ABM9GLI1_9GAMM</name>
<comment type="subcellular location">
    <subcellularLocation>
        <location evidence="1">Membrane</location>
        <topology evidence="1">Multi-pass membrane protein</topology>
    </subcellularLocation>
</comment>
<dbReference type="InterPro" id="IPR022764">
    <property type="entry name" value="Peptidase_S54_rhomboid_dom"/>
</dbReference>
<evidence type="ECO:0000256" key="4">
    <source>
        <dbReference type="ARBA" id="ARBA00023136"/>
    </source>
</evidence>
<evidence type="ECO:0000256" key="1">
    <source>
        <dbReference type="ARBA" id="ARBA00004141"/>
    </source>
</evidence>
<evidence type="ECO:0000256" key="3">
    <source>
        <dbReference type="ARBA" id="ARBA00022989"/>
    </source>
</evidence>
<keyword evidence="2 5" id="KW-0812">Transmembrane</keyword>
<proteinExistence type="predicted"/>
<feature type="transmembrane region" description="Helical" evidence="5">
    <location>
        <begin position="53"/>
        <end position="73"/>
    </location>
</feature>
<evidence type="ECO:0000256" key="2">
    <source>
        <dbReference type="ARBA" id="ARBA00022692"/>
    </source>
</evidence>
<keyword evidence="4 5" id="KW-0472">Membrane</keyword>
<feature type="transmembrane region" description="Helical" evidence="5">
    <location>
        <begin position="105"/>
        <end position="124"/>
    </location>
</feature>
<feature type="domain" description="Peptidase S54 rhomboid" evidence="6">
    <location>
        <begin position="42"/>
        <end position="185"/>
    </location>
</feature>
<feature type="transmembrane region" description="Helical" evidence="5">
    <location>
        <begin position="80"/>
        <end position="99"/>
    </location>
</feature>
<dbReference type="InterPro" id="IPR023826">
    <property type="entry name" value="Rhom-like_SP_proteobac"/>
</dbReference>